<evidence type="ECO:0000259" key="1">
    <source>
        <dbReference type="Pfam" id="PF14261"/>
    </source>
</evidence>
<reference evidence="2 3" key="1">
    <citation type="submission" date="2011-06" db="EMBL/GenBank/DDBJ databases">
        <title>The draft genome of Thiocapsa marina 5811.</title>
        <authorList>
            <consortium name="US DOE Joint Genome Institute (JGI-PGF)"/>
            <person name="Lucas S."/>
            <person name="Han J."/>
            <person name="Cheng J.-F."/>
            <person name="Goodwin L."/>
            <person name="Pitluck S."/>
            <person name="Peters L."/>
            <person name="Land M.L."/>
            <person name="Hauser L."/>
            <person name="Vogl K."/>
            <person name="Liu Z."/>
            <person name="Imhoff J."/>
            <person name="Thiel V."/>
            <person name="Frigaard N.-U."/>
            <person name="Bryant D."/>
            <person name="Woyke T.J."/>
        </authorList>
    </citation>
    <scope>NUCLEOTIDE SEQUENCE [LARGE SCALE GENOMIC DNA]</scope>
    <source>
        <strain evidence="2 3">5811</strain>
    </source>
</reference>
<dbReference type="InterPro" id="IPR025587">
    <property type="entry name" value="DUF4351"/>
</dbReference>
<gene>
    <name evidence="2" type="ORF">ThimaDRAFT_3858</name>
</gene>
<dbReference type="EMBL" id="AFWV01000013">
    <property type="protein sequence ID" value="EGV17029.1"/>
    <property type="molecule type" value="Genomic_DNA"/>
</dbReference>
<dbReference type="RefSeq" id="WP_007194730.1">
    <property type="nucleotide sequence ID" value="NZ_AFWV01000013.1"/>
</dbReference>
<feature type="domain" description="DUF4351" evidence="1">
    <location>
        <begin position="268"/>
        <end position="321"/>
    </location>
</feature>
<protein>
    <submittedName>
        <fullName evidence="2">Conserved hypothetical cytosolic protein</fullName>
    </submittedName>
</protein>
<dbReference type="AlphaFoldDB" id="F9UG05"/>
<dbReference type="OrthoDB" id="5562276at2"/>
<evidence type="ECO:0000313" key="2">
    <source>
        <dbReference type="EMBL" id="EGV17029.1"/>
    </source>
</evidence>
<dbReference type="eggNOG" id="COG5464">
    <property type="taxonomic scope" value="Bacteria"/>
</dbReference>
<sequence>MSAPALRSHDHADYDSPWKTVLERYFPDFLAFFFPDAHAGIDWTHGYSLLDKELQKVVRDAKLGRRWADSLIRVTSLEGEEDWLLVHVEVQGRNQADFAQRMFVYNYRLYDRYAKPVVSLAVLGEPSRRKHGEFGYARWGCRMGLRFPLVSLAAYRTRRTELESSANPFAVVTLAHLSARETARSPADRYQAKLGLIRSLYRRGFARQDILELFRFIDWVLTLPEGLEQQLWSEVQQFDEEKHMHYLSSIERMAQQKGIEQGIEQGTEQGIGQGQAKLLHALVQQRFGQVPPEIEARIRSARPDQLEQWALLILDAQCLDDVFGATGEH</sequence>
<dbReference type="PANTHER" id="PTHR35586:SF1">
    <property type="entry name" value="SLL1691 PROTEIN"/>
    <property type="match status" value="1"/>
</dbReference>
<accession>F9UG05</accession>
<evidence type="ECO:0000313" key="3">
    <source>
        <dbReference type="Proteomes" id="UP000005459"/>
    </source>
</evidence>
<proteinExistence type="predicted"/>
<dbReference type="PATRIC" id="fig|768671.3.peg.4071"/>
<dbReference type="STRING" id="768671.ThimaDRAFT_3858"/>
<keyword evidence="3" id="KW-1185">Reference proteome</keyword>
<dbReference type="Proteomes" id="UP000005459">
    <property type="component" value="Unassembled WGS sequence"/>
</dbReference>
<name>F9UG05_9GAMM</name>
<dbReference type="Pfam" id="PF14261">
    <property type="entry name" value="DUF4351"/>
    <property type="match status" value="1"/>
</dbReference>
<dbReference type="PANTHER" id="PTHR35586">
    <property type="entry name" value="SLL1691 PROTEIN"/>
    <property type="match status" value="1"/>
</dbReference>
<organism evidence="2 3">
    <name type="scientific">Thiocapsa marina 5811</name>
    <dbReference type="NCBI Taxonomy" id="768671"/>
    <lineage>
        <taxon>Bacteria</taxon>
        <taxon>Pseudomonadati</taxon>
        <taxon>Pseudomonadota</taxon>
        <taxon>Gammaproteobacteria</taxon>
        <taxon>Chromatiales</taxon>
        <taxon>Chromatiaceae</taxon>
        <taxon>Thiocapsa</taxon>
    </lineage>
</organism>